<reference evidence="2 3" key="1">
    <citation type="journal article" date="2013" name="Genome Biol.">
        <title>The genome sequence of the most widely cultivated cacao type and its use to identify candidate genes regulating pod color.</title>
        <authorList>
            <person name="Motamayor J.C."/>
            <person name="Mockaitis K."/>
            <person name="Schmutz J."/>
            <person name="Haiminen N."/>
            <person name="Iii D.L."/>
            <person name="Cornejo O."/>
            <person name="Findley S.D."/>
            <person name="Zheng P."/>
            <person name="Utro F."/>
            <person name="Royaert S."/>
            <person name="Saski C."/>
            <person name="Jenkins J."/>
            <person name="Podicheti R."/>
            <person name="Zhao M."/>
            <person name="Scheffler B.E."/>
            <person name="Stack J.C."/>
            <person name="Feltus F.A."/>
            <person name="Mustiga G.M."/>
            <person name="Amores F."/>
            <person name="Phillips W."/>
            <person name="Marelli J.P."/>
            <person name="May G.D."/>
            <person name="Shapiro H."/>
            <person name="Ma J."/>
            <person name="Bustamante C.D."/>
            <person name="Schnell R.J."/>
            <person name="Main D."/>
            <person name="Gilbert D."/>
            <person name="Parida L."/>
            <person name="Kuhn D.N."/>
        </authorList>
    </citation>
    <scope>NUCLEOTIDE SEQUENCE [LARGE SCALE GENOMIC DNA]</scope>
    <source>
        <strain evidence="3">cv. Matina 1-6</strain>
    </source>
</reference>
<evidence type="ECO:0000313" key="3">
    <source>
        <dbReference type="Proteomes" id="UP000026915"/>
    </source>
</evidence>
<dbReference type="InParanoid" id="A0A061DPH0"/>
<dbReference type="Proteomes" id="UP000026915">
    <property type="component" value="Chromosome 1"/>
</dbReference>
<feature type="domain" description="TTF-type" evidence="1">
    <location>
        <begin position="102"/>
        <end position="197"/>
    </location>
</feature>
<dbReference type="PANTHER" id="PTHR11697:SF231">
    <property type="entry name" value="TTF-TYPE DOMAIN-CONTAINING PROTEIN"/>
    <property type="match status" value="1"/>
</dbReference>
<dbReference type="STRING" id="3641.A0A061DPH0"/>
<dbReference type="Gramene" id="EOX93991">
    <property type="protein sequence ID" value="EOX93991"/>
    <property type="gene ID" value="TCM_003021"/>
</dbReference>
<dbReference type="FunCoup" id="A0A061DPH0">
    <property type="interactions" value="1442"/>
</dbReference>
<dbReference type="eggNOG" id="ENOG502QWCA">
    <property type="taxonomic scope" value="Eukaryota"/>
</dbReference>
<dbReference type="PANTHER" id="PTHR11697">
    <property type="entry name" value="GENERAL TRANSCRIPTION FACTOR 2-RELATED ZINC FINGER PROTEIN"/>
    <property type="match status" value="1"/>
</dbReference>
<dbReference type="InterPro" id="IPR025398">
    <property type="entry name" value="DUF4371"/>
</dbReference>
<dbReference type="InterPro" id="IPR006580">
    <property type="entry name" value="Znf_TTF"/>
</dbReference>
<dbReference type="OMA" id="FNEDDIC"/>
<protein>
    <recommendedName>
        <fullName evidence="1">TTF-type domain-containing protein</fullName>
    </recommendedName>
</protein>
<dbReference type="Pfam" id="PF14291">
    <property type="entry name" value="DUF4371"/>
    <property type="match status" value="1"/>
</dbReference>
<dbReference type="SMART" id="SM00597">
    <property type="entry name" value="ZnF_TTF"/>
    <property type="match status" value="1"/>
</dbReference>
<dbReference type="InterPro" id="IPR055298">
    <property type="entry name" value="AtLOH3-like"/>
</dbReference>
<dbReference type="AlphaFoldDB" id="A0A061DPH0"/>
<dbReference type="EMBL" id="CM001879">
    <property type="protein sequence ID" value="EOX93991.1"/>
    <property type="molecule type" value="Genomic_DNA"/>
</dbReference>
<evidence type="ECO:0000259" key="1">
    <source>
        <dbReference type="SMART" id="SM00597"/>
    </source>
</evidence>
<proteinExistence type="predicted"/>
<dbReference type="HOGENOM" id="CLU_712519_0_0_1"/>
<evidence type="ECO:0000313" key="2">
    <source>
        <dbReference type="EMBL" id="EOX93991.1"/>
    </source>
</evidence>
<keyword evidence="3" id="KW-1185">Reference proteome</keyword>
<gene>
    <name evidence="2" type="ORF">TCM_003021</name>
</gene>
<sequence length="388" mass="44161">MSKFQTIDKFFKIKEVDCSNDSLTLEPPSLNTSTHEQEQCESKRPSLNLEEINTFYIEPNLGLRPMIWESPINQRDEIHRVYLKRGPCQTIPKTYPLLDDVHPRCFQASWFELYPSWFENSCDKNAIFYLPCYLLGKNTSNHPSSNAFIEKGFKSWKKVNSGENCPLLNHVGKNPNSTHNVAVKSCEVIDTSVMTLKKELVSVLSHYNLQVESVRGQGYDGASNMHGEWNGLQALLTSIVNIVSASFKRHDKLQAAQAIDITNMIVIDELETSKGANQVRILQRAGDTRWSTHFHSICSLMRIFDATCTVIESIIDEGSNYSQRSDAFAASKILASFEFIFILHLMYEVMGIINVLRQALQLRSQDILNAIHLVFTTKSLLQKLRYDG</sequence>
<organism evidence="2 3">
    <name type="scientific">Theobroma cacao</name>
    <name type="common">Cacao</name>
    <name type="synonym">Cocoa</name>
    <dbReference type="NCBI Taxonomy" id="3641"/>
    <lineage>
        <taxon>Eukaryota</taxon>
        <taxon>Viridiplantae</taxon>
        <taxon>Streptophyta</taxon>
        <taxon>Embryophyta</taxon>
        <taxon>Tracheophyta</taxon>
        <taxon>Spermatophyta</taxon>
        <taxon>Magnoliopsida</taxon>
        <taxon>eudicotyledons</taxon>
        <taxon>Gunneridae</taxon>
        <taxon>Pentapetalae</taxon>
        <taxon>rosids</taxon>
        <taxon>malvids</taxon>
        <taxon>Malvales</taxon>
        <taxon>Malvaceae</taxon>
        <taxon>Byttnerioideae</taxon>
        <taxon>Theobroma</taxon>
    </lineage>
</organism>
<name>A0A061DPH0_THECC</name>
<accession>A0A061DPH0</accession>